<keyword evidence="1" id="KW-0812">Transmembrane</keyword>
<name>A0A8J8PXH1_9EURY</name>
<organism evidence="2 3">
    <name type="scientific">Natronococcus pandeyae</name>
    <dbReference type="NCBI Taxonomy" id="2055836"/>
    <lineage>
        <taxon>Archaea</taxon>
        <taxon>Methanobacteriati</taxon>
        <taxon>Methanobacteriota</taxon>
        <taxon>Stenosarchaea group</taxon>
        <taxon>Halobacteria</taxon>
        <taxon>Halobacteriales</taxon>
        <taxon>Natrialbaceae</taxon>
        <taxon>Natronococcus</taxon>
    </lineage>
</organism>
<reference evidence="2" key="1">
    <citation type="submission" date="2017-11" db="EMBL/GenBank/DDBJ databases">
        <authorList>
            <person name="Kajale S.C."/>
            <person name="Sharma A."/>
        </authorList>
    </citation>
    <scope>NUCLEOTIDE SEQUENCE</scope>
    <source>
        <strain evidence="2">LS1_42</strain>
    </source>
</reference>
<dbReference type="RefSeq" id="WP_148860429.1">
    <property type="nucleotide sequence ID" value="NZ_PHNJ01000020.1"/>
</dbReference>
<evidence type="ECO:0000313" key="2">
    <source>
        <dbReference type="EMBL" id="TYL36260.1"/>
    </source>
</evidence>
<gene>
    <name evidence="2" type="ORF">CV102_23550</name>
</gene>
<proteinExistence type="predicted"/>
<keyword evidence="1" id="KW-0472">Membrane</keyword>
<accession>A0A8J8PXH1</accession>
<keyword evidence="3" id="KW-1185">Reference proteome</keyword>
<dbReference type="Proteomes" id="UP000766904">
    <property type="component" value="Unassembled WGS sequence"/>
</dbReference>
<evidence type="ECO:0000313" key="3">
    <source>
        <dbReference type="Proteomes" id="UP000766904"/>
    </source>
</evidence>
<evidence type="ECO:0000256" key="1">
    <source>
        <dbReference type="SAM" id="Phobius"/>
    </source>
</evidence>
<dbReference type="AlphaFoldDB" id="A0A8J8PXH1"/>
<sequence>MVDVEPLLETPFEETPNRTFGALLLARVVLLEVVAVLDRSPLTMAIVGLYLLAVPGYVAVRVQAGGTGIEHRAKSVRSRRRP</sequence>
<keyword evidence="1" id="KW-1133">Transmembrane helix</keyword>
<protein>
    <submittedName>
        <fullName evidence="2">Uncharacterized protein</fullName>
    </submittedName>
</protein>
<dbReference type="EMBL" id="PHNJ01000020">
    <property type="protein sequence ID" value="TYL36260.1"/>
    <property type="molecule type" value="Genomic_DNA"/>
</dbReference>
<comment type="caution">
    <text evidence="2">The sequence shown here is derived from an EMBL/GenBank/DDBJ whole genome shotgun (WGS) entry which is preliminary data.</text>
</comment>
<feature type="transmembrane region" description="Helical" evidence="1">
    <location>
        <begin position="42"/>
        <end position="60"/>
    </location>
</feature>